<evidence type="ECO:0000256" key="1">
    <source>
        <dbReference type="RuleBase" id="RU366034"/>
    </source>
</evidence>
<organism evidence="2 3">
    <name type="scientific">Staphylococcus pseudoxylosus</name>
    <dbReference type="NCBI Taxonomy" id="2282419"/>
    <lineage>
        <taxon>Bacteria</taxon>
        <taxon>Bacillati</taxon>
        <taxon>Bacillota</taxon>
        <taxon>Bacilli</taxon>
        <taxon>Bacillales</taxon>
        <taxon>Staphylococcaceae</taxon>
        <taxon>Staphylococcus</taxon>
    </lineage>
</organism>
<keyword evidence="1" id="KW-0460">Magnesium</keyword>
<dbReference type="EMBL" id="RCVN01000004">
    <property type="protein sequence ID" value="RMI85578.1"/>
    <property type="molecule type" value="Genomic_DNA"/>
</dbReference>
<dbReference type="SFLD" id="SFLDS00005">
    <property type="entry name" value="Isoprenoid_Synthase_Type_I"/>
    <property type="match status" value="1"/>
</dbReference>
<name>A0AAQ0MJR7_9STAP</name>
<accession>A0AAQ0MJR7</accession>
<dbReference type="InterPro" id="IPR034686">
    <property type="entry name" value="Terpene_cyclase-like_2"/>
</dbReference>
<proteinExistence type="inferred from homology"/>
<dbReference type="EC" id="4.2.3.-" evidence="1"/>
<keyword evidence="1" id="KW-0479">Metal-binding</keyword>
<protein>
    <recommendedName>
        <fullName evidence="1">Terpene synthase</fullName>
        <ecNumber evidence="1">4.2.3.-</ecNumber>
    </recommendedName>
</protein>
<dbReference type="GO" id="GO:0046872">
    <property type="term" value="F:metal ion binding"/>
    <property type="evidence" value="ECO:0007669"/>
    <property type="project" value="UniProtKB-KW"/>
</dbReference>
<comment type="caution">
    <text evidence="2">The sequence shown here is derived from an EMBL/GenBank/DDBJ whole genome shotgun (WGS) entry which is preliminary data.</text>
</comment>
<dbReference type="SFLD" id="SFLDG01020">
    <property type="entry name" value="Terpene_Cyclase_Like_2"/>
    <property type="match status" value="1"/>
</dbReference>
<dbReference type="InterPro" id="IPR008949">
    <property type="entry name" value="Isoprenoid_synthase_dom_sf"/>
</dbReference>
<reference evidence="2 3" key="1">
    <citation type="submission" date="2018-10" db="EMBL/GenBank/DDBJ databases">
        <title>Staphylococcus pseudoxylosus sp. nov., isolated from bovine mastitis.</title>
        <authorList>
            <person name="Macfadyen A.C."/>
            <person name="Leroy S."/>
            <person name="Harrison E.M."/>
            <person name="Parkhill J."/>
            <person name="Holmes M.A."/>
            <person name="Paterson G.K."/>
        </authorList>
    </citation>
    <scope>NUCLEOTIDE SEQUENCE [LARGE SCALE GENOMIC DNA]</scope>
    <source>
        <strain evidence="2 3">S04009</strain>
    </source>
</reference>
<evidence type="ECO:0000313" key="2">
    <source>
        <dbReference type="EMBL" id="RMI85578.1"/>
    </source>
</evidence>
<dbReference type="GO" id="GO:0010333">
    <property type="term" value="F:terpene synthase activity"/>
    <property type="evidence" value="ECO:0007669"/>
    <property type="project" value="InterPro"/>
</dbReference>
<evidence type="ECO:0000313" key="3">
    <source>
        <dbReference type="Proteomes" id="UP000269505"/>
    </source>
</evidence>
<dbReference type="PANTHER" id="PTHR35201:SF4">
    <property type="entry name" value="BETA-PINACENE SYNTHASE-RELATED"/>
    <property type="match status" value="1"/>
</dbReference>
<sequence>MLKINAIPELENKFSGDISPYAKEIQKSTIEWAKEFNILSKNNSKKYEKQNIGYLASRVQPYDTFQDVRITSDFLLLTCMLDDYSDKIKNPKEFEEYSRKIINALKNIDNYKEDPFINGWRNWWERARKGAPIEWQTRIIHSIDKCFESIVWELENEIENYVPDIETYIEKRQHSGSVYICFDLVERGDATFVSTNVRDKNFNELMTSANKIANWTNDILSLKKEIDNGEIHNLIISVQKENDCTIEEALLNVKELTVEEIKKYSELKNKLYADNEPFNSKIIKYVSRVENAVRANYEWSLTTKRFKN</sequence>
<dbReference type="PANTHER" id="PTHR35201">
    <property type="entry name" value="TERPENE SYNTHASE"/>
    <property type="match status" value="1"/>
</dbReference>
<keyword evidence="3" id="KW-1185">Reference proteome</keyword>
<comment type="similarity">
    <text evidence="1">Belongs to the terpene synthase family.</text>
</comment>
<dbReference type="Gene3D" id="1.10.600.10">
    <property type="entry name" value="Farnesyl Diphosphate Synthase"/>
    <property type="match status" value="1"/>
</dbReference>
<comment type="cofactor">
    <cofactor evidence="1">
        <name>Mg(2+)</name>
        <dbReference type="ChEBI" id="CHEBI:18420"/>
    </cofactor>
</comment>
<dbReference type="SUPFAM" id="SSF48576">
    <property type="entry name" value="Terpenoid synthases"/>
    <property type="match status" value="1"/>
</dbReference>
<dbReference type="Proteomes" id="UP000269505">
    <property type="component" value="Unassembled WGS sequence"/>
</dbReference>
<dbReference type="AlphaFoldDB" id="A0AAQ0MJR7"/>
<keyword evidence="1" id="KW-0456">Lyase</keyword>
<gene>
    <name evidence="2" type="ORF">D9V42_04205</name>
</gene>
<dbReference type="Pfam" id="PF19086">
    <property type="entry name" value="Terpene_syn_C_2"/>
    <property type="match status" value="1"/>
</dbReference>